<name>A0A6P2VQT8_BURL3</name>
<dbReference type="AlphaFoldDB" id="A0A6P2VQT8"/>
<dbReference type="EMBL" id="CABVQN010000004">
    <property type="protein sequence ID" value="VWC82279.1"/>
    <property type="molecule type" value="Genomic_DNA"/>
</dbReference>
<organism evidence="1 2">
    <name type="scientific">Burkholderia lata (strain ATCC 17760 / DSM 23089 / LMG 22485 / NCIMB 9086 / R18194 / 383)</name>
    <dbReference type="NCBI Taxonomy" id="482957"/>
    <lineage>
        <taxon>Bacteria</taxon>
        <taxon>Pseudomonadati</taxon>
        <taxon>Pseudomonadota</taxon>
        <taxon>Betaproteobacteria</taxon>
        <taxon>Burkholderiales</taxon>
        <taxon>Burkholderiaceae</taxon>
        <taxon>Burkholderia</taxon>
        <taxon>Burkholderia cepacia complex</taxon>
    </lineage>
</organism>
<gene>
    <name evidence="1" type="ORF">BLA39750_01291</name>
</gene>
<reference evidence="1 2" key="1">
    <citation type="submission" date="2019-09" db="EMBL/GenBank/DDBJ databases">
        <authorList>
            <person name="Depoorter E."/>
        </authorList>
    </citation>
    <scope>NUCLEOTIDE SEQUENCE [LARGE SCALE GENOMIC DNA]</scope>
    <source>
        <strain evidence="1">R-39750</strain>
    </source>
</reference>
<dbReference type="RefSeq" id="WP_175011424.1">
    <property type="nucleotide sequence ID" value="NZ_CABVQN010000004.1"/>
</dbReference>
<protein>
    <submittedName>
        <fullName evidence="1">Uncharacterized protein</fullName>
    </submittedName>
</protein>
<evidence type="ECO:0000313" key="2">
    <source>
        <dbReference type="Proteomes" id="UP000494110"/>
    </source>
</evidence>
<proteinExistence type="predicted"/>
<evidence type="ECO:0000313" key="1">
    <source>
        <dbReference type="EMBL" id="VWC82279.1"/>
    </source>
</evidence>
<sequence>MDVAWFLKQRVGFIRQLYSDSTAPFVERMRLIEAKEPPFEPPYSEDGEPAFLTEWIEASDSVQVLGHACVSMLAGALHVYFETWERKAGIEIEPDVRTPFFRKKGWLRAYQVVFRQALGVRLEDSGADIALLEQLVLARNRAQHPGSLTRVTPTHTPKDLAKHPSPFFLTDRERELIADSEASGFDASSKWMMEPTLHVNPDKLEAVLVEVERFANWFDEACFDQLSGRLK</sequence>
<dbReference type="Proteomes" id="UP000494110">
    <property type="component" value="Unassembled WGS sequence"/>
</dbReference>
<accession>A0A6P2VQT8</accession>